<dbReference type="HAMAP" id="MF_00073">
    <property type="entry name" value="NusB"/>
    <property type="match status" value="1"/>
</dbReference>
<evidence type="ECO:0000256" key="4">
    <source>
        <dbReference type="ARBA" id="ARBA00023015"/>
    </source>
</evidence>
<keyword evidence="5 6" id="KW-0804">Transcription</keyword>
<evidence type="ECO:0000313" key="8">
    <source>
        <dbReference type="EMBL" id="MBM7584574.1"/>
    </source>
</evidence>
<evidence type="ECO:0000313" key="9">
    <source>
        <dbReference type="Proteomes" id="UP001646157"/>
    </source>
</evidence>
<dbReference type="InterPro" id="IPR006027">
    <property type="entry name" value="NusB_RsmB_TIM44"/>
</dbReference>
<dbReference type="PANTHER" id="PTHR11078">
    <property type="entry name" value="N UTILIZATION SUBSTANCE PROTEIN B-RELATED"/>
    <property type="match status" value="1"/>
</dbReference>
<evidence type="ECO:0000256" key="3">
    <source>
        <dbReference type="ARBA" id="ARBA00022884"/>
    </source>
</evidence>
<keyword evidence="3 6" id="KW-0694">RNA-binding</keyword>
<dbReference type="EMBL" id="JAFBDZ010000001">
    <property type="protein sequence ID" value="MBM7584574.1"/>
    <property type="molecule type" value="Genomic_DNA"/>
</dbReference>
<dbReference type="RefSeq" id="WP_205168711.1">
    <property type="nucleotide sequence ID" value="NZ_JAFBDZ010000001.1"/>
</dbReference>
<keyword evidence="4 6" id="KW-0805">Transcription regulation</keyword>
<proteinExistence type="inferred from homology"/>
<gene>
    <name evidence="6" type="primary">nusB</name>
    <name evidence="8" type="ORF">JOC86_001111</name>
</gene>
<dbReference type="InterPro" id="IPR011605">
    <property type="entry name" value="NusB_fam"/>
</dbReference>
<protein>
    <recommendedName>
        <fullName evidence="6">Transcription antitermination protein NusB</fullName>
    </recommendedName>
    <alternativeName>
        <fullName evidence="6">Antitermination factor NusB</fullName>
    </alternativeName>
</protein>
<dbReference type="Proteomes" id="UP001646157">
    <property type="component" value="Unassembled WGS sequence"/>
</dbReference>
<comment type="function">
    <text evidence="6">Involved in transcription antitermination. Required for transcription of ribosomal RNA (rRNA) genes. Binds specifically to the boxA antiterminator sequence of the ribosomal RNA (rrn) operons.</text>
</comment>
<keyword evidence="9" id="KW-1185">Reference proteome</keyword>
<reference evidence="8 9" key="1">
    <citation type="submission" date="2021-01" db="EMBL/GenBank/DDBJ databases">
        <title>Genomic Encyclopedia of Type Strains, Phase IV (KMG-IV): sequencing the most valuable type-strain genomes for metagenomic binning, comparative biology and taxonomic classification.</title>
        <authorList>
            <person name="Goeker M."/>
        </authorList>
    </citation>
    <scope>NUCLEOTIDE SEQUENCE [LARGE SCALE GENOMIC DNA]</scope>
    <source>
        <strain evidence="8 9">DSM 24834</strain>
    </source>
</reference>
<name>A0ABS2N9S9_9BACI</name>
<organism evidence="8 9">
    <name type="scientific">Rossellomorea pakistanensis</name>
    <dbReference type="NCBI Taxonomy" id="992288"/>
    <lineage>
        <taxon>Bacteria</taxon>
        <taxon>Bacillati</taxon>
        <taxon>Bacillota</taxon>
        <taxon>Bacilli</taxon>
        <taxon>Bacillales</taxon>
        <taxon>Bacillaceae</taxon>
        <taxon>Rossellomorea</taxon>
    </lineage>
</organism>
<keyword evidence="2 6" id="KW-0889">Transcription antitermination</keyword>
<evidence type="ECO:0000256" key="1">
    <source>
        <dbReference type="ARBA" id="ARBA00005952"/>
    </source>
</evidence>
<accession>A0ABS2N9S9</accession>
<evidence type="ECO:0000259" key="7">
    <source>
        <dbReference type="Pfam" id="PF01029"/>
    </source>
</evidence>
<comment type="caution">
    <text evidence="8">The sequence shown here is derived from an EMBL/GenBank/DDBJ whole genome shotgun (WGS) entry which is preliminary data.</text>
</comment>
<dbReference type="CDD" id="cd00619">
    <property type="entry name" value="Terminator_NusB"/>
    <property type="match status" value="1"/>
</dbReference>
<dbReference type="SUPFAM" id="SSF48013">
    <property type="entry name" value="NusB-like"/>
    <property type="match status" value="1"/>
</dbReference>
<dbReference type="Pfam" id="PF01029">
    <property type="entry name" value="NusB"/>
    <property type="match status" value="1"/>
</dbReference>
<sequence>MKRRTAREKALQTLFQVDMSGIDPKEALVNVSEGQEVDAYLEEIVMGFIREQESIDELIKKHLERWSFERLARVDRNILRTAVYELLYVNDTPNKVVINEAIEVAKTYGDDTSRKFINGILSKISQDLIEE</sequence>
<evidence type="ECO:0000256" key="2">
    <source>
        <dbReference type="ARBA" id="ARBA00022814"/>
    </source>
</evidence>
<dbReference type="Gene3D" id="1.10.940.10">
    <property type="entry name" value="NusB-like"/>
    <property type="match status" value="1"/>
</dbReference>
<comment type="similarity">
    <text evidence="1 6">Belongs to the NusB family.</text>
</comment>
<dbReference type="NCBIfam" id="TIGR01951">
    <property type="entry name" value="nusB"/>
    <property type="match status" value="1"/>
</dbReference>
<evidence type="ECO:0000256" key="5">
    <source>
        <dbReference type="ARBA" id="ARBA00023163"/>
    </source>
</evidence>
<evidence type="ECO:0000256" key="6">
    <source>
        <dbReference type="HAMAP-Rule" id="MF_00073"/>
    </source>
</evidence>
<feature type="domain" description="NusB/RsmB/TIM44" evidence="7">
    <location>
        <begin position="5"/>
        <end position="125"/>
    </location>
</feature>
<dbReference type="InterPro" id="IPR035926">
    <property type="entry name" value="NusB-like_sf"/>
</dbReference>
<dbReference type="PANTHER" id="PTHR11078:SF3">
    <property type="entry name" value="ANTITERMINATION NUSB DOMAIN-CONTAINING PROTEIN"/>
    <property type="match status" value="1"/>
</dbReference>